<keyword evidence="3" id="KW-1185">Reference proteome</keyword>
<dbReference type="Gene3D" id="3.90.70.10">
    <property type="entry name" value="Cysteine proteinases"/>
    <property type="match status" value="1"/>
</dbReference>
<protein>
    <recommendedName>
        <fullName evidence="1">Peptidase C39-like domain-containing protein</fullName>
    </recommendedName>
</protein>
<feature type="domain" description="Peptidase C39-like" evidence="1">
    <location>
        <begin position="48"/>
        <end position="210"/>
    </location>
</feature>
<dbReference type="Proteomes" id="UP000195985">
    <property type="component" value="Unassembled WGS sequence"/>
</dbReference>
<dbReference type="STRING" id="43064.SAMN04488086_11062"/>
<dbReference type="RefSeq" id="WP_086943607.1">
    <property type="nucleotide sequence ID" value="NZ_FONM01000010.1"/>
</dbReference>
<dbReference type="PIRSF" id="PIRSF032442">
    <property type="entry name" value="UCP032442"/>
    <property type="match status" value="1"/>
</dbReference>
<dbReference type="PANTHER" id="PTHR37806:SF1">
    <property type="entry name" value="PEPTIDASE C39-LIKE DOMAIN-CONTAINING PROTEIN"/>
    <property type="match status" value="1"/>
</dbReference>
<dbReference type="OrthoDB" id="1164310at2"/>
<name>A0A1W1IJ35_9LACT</name>
<evidence type="ECO:0000259" key="1">
    <source>
        <dbReference type="Pfam" id="PF13529"/>
    </source>
</evidence>
<organism evidence="2 3">
    <name type="scientific">Trichococcus pasteurii</name>
    <dbReference type="NCBI Taxonomy" id="43064"/>
    <lineage>
        <taxon>Bacteria</taxon>
        <taxon>Bacillati</taxon>
        <taxon>Bacillota</taxon>
        <taxon>Bacilli</taxon>
        <taxon>Lactobacillales</taxon>
        <taxon>Carnobacteriaceae</taxon>
        <taxon>Trichococcus</taxon>
    </lineage>
</organism>
<dbReference type="AlphaFoldDB" id="A0A1W1IJ35"/>
<evidence type="ECO:0000313" key="2">
    <source>
        <dbReference type="EMBL" id="SLM52869.1"/>
    </source>
</evidence>
<reference evidence="3" key="1">
    <citation type="submission" date="2016-04" db="EMBL/GenBank/DDBJ databases">
        <authorList>
            <person name="Strepis N."/>
        </authorList>
    </citation>
    <scope>NUCLEOTIDE SEQUENCE [LARGE SCALE GENOMIC DNA]</scope>
</reference>
<evidence type="ECO:0000313" key="3">
    <source>
        <dbReference type="Proteomes" id="UP000195985"/>
    </source>
</evidence>
<proteinExistence type="predicted"/>
<gene>
    <name evidence="2" type="ORF">TPAS_2577</name>
</gene>
<dbReference type="Pfam" id="PF13529">
    <property type="entry name" value="Peptidase_C39_2"/>
    <property type="match status" value="1"/>
</dbReference>
<dbReference type="PANTHER" id="PTHR37806">
    <property type="entry name" value="LMO0724 PROTEIN"/>
    <property type="match status" value="1"/>
</dbReference>
<dbReference type="InterPro" id="IPR039564">
    <property type="entry name" value="Peptidase_C39-like"/>
</dbReference>
<dbReference type="EMBL" id="FWEY01000009">
    <property type="protein sequence ID" value="SLM52869.1"/>
    <property type="molecule type" value="Genomic_DNA"/>
</dbReference>
<dbReference type="InterPro" id="IPR016997">
    <property type="entry name" value="UCP032442"/>
</dbReference>
<sequence>MRKRTLFKRGLLIIIIVSTLSIRLAPPESASVLDDLAAVAEAPKEVLLDVPLLNQMDYPILYNGCEVTSLTMILQYNNVDVSKNDVAAWLPSVPIIYENGLRGNPNDAFVGDITGYDSGFSVYHGPIAVLAANFVSSDRIKDITGSPFEAVIDALNQGYPVWTITSTSYAPVADMEVWQTPTGEVSISYNEHSVVVVGYDDTFFYVNDPYGKKNQAVEKSAFIASWEQFGSQAIYIE</sequence>
<accession>A0A1W1IJ35</accession>